<sequence length="662" mass="72543">MKTKMAGLAAMLAAVFLAGCQDEPITPEERLSEYVSHWNEQDFDVMFEEYSTTESKETFTEEEMIDYWSKVYGDIEISNLDVSMVEVPEDKEFPEEEPAEIGISIAFDTFAGPVSYSKNVTLINEEREEESNWYVDWERSFILPDLQPEDQIQISSTKGIRGELFDRNGNPLAINGTGYRVGVIAGDITDEAKSGLAEALSITTEEIDSTLDQEWVSDGLFVPIQDLPHSQEEVLSGLNDLEGVDYQTVDMREYPYGEAVSHLTGYIAPITAEQLEEAEGDGYTSNDLYGQRGLEQLLNDRLRPKAGGVIAIERGEEVITVAENAPEDGESITLTIDAELQRTAFEAMDGQPGTAAAVDPGTGETLVLASSPGFDPTAMALGIGREELSEDPDQPTLNRFSAAYAPGSTQKTITAAIGLEAGTLDPNEGITINDGLTWSKEGWGDFHVTRVYETENPVDLNKGLVYSDNIYFAMVALDMGAETLIEGLESYGYEEEMPFTYPMTISQISNDGTIGSEGQLVDTSYGQGEMLTNILHLASMYEVVITNGTIMKPLLLEEEEPEVWKEGLLSEENAALLRTDLREVVTEGFAQPANVDEVSIAGKTGTAELKLAGEESGKENGFFVAYDQNNPEFVMAMMIESVEDKGGSTYVSELVTEVFLSQ</sequence>
<dbReference type="SUPFAM" id="SSF56519">
    <property type="entry name" value="Penicillin binding protein dimerisation domain"/>
    <property type="match status" value="1"/>
</dbReference>
<keyword evidence="9" id="KW-1185">Reference proteome</keyword>
<dbReference type="PANTHER" id="PTHR30627">
    <property type="entry name" value="PEPTIDOGLYCAN D,D-TRANSPEPTIDASE"/>
    <property type="match status" value="1"/>
</dbReference>
<dbReference type="GO" id="GO:0046677">
    <property type="term" value="P:response to antibiotic"/>
    <property type="evidence" value="ECO:0007669"/>
    <property type="project" value="InterPro"/>
</dbReference>
<name>A0A0B5AQK2_9BACL</name>
<evidence type="ECO:0000259" key="6">
    <source>
        <dbReference type="Pfam" id="PF03717"/>
    </source>
</evidence>
<dbReference type="Gene3D" id="3.10.450.100">
    <property type="entry name" value="NTF2-like, domain 1"/>
    <property type="match status" value="1"/>
</dbReference>
<gene>
    <name evidence="8" type="ORF">JMA_10220</name>
</gene>
<keyword evidence="4" id="KW-0732">Signal</keyword>
<feature type="signal peptide" evidence="4">
    <location>
        <begin position="1"/>
        <end position="20"/>
    </location>
</feature>
<comment type="similarity">
    <text evidence="2">Belongs to the transpeptidase family.</text>
</comment>
<dbReference type="InterPro" id="IPR036138">
    <property type="entry name" value="PBP_dimer_sf"/>
</dbReference>
<dbReference type="Pfam" id="PF00905">
    <property type="entry name" value="Transpeptidase"/>
    <property type="match status" value="1"/>
</dbReference>
<dbReference type="InterPro" id="IPR012338">
    <property type="entry name" value="Beta-lactam/transpept-like"/>
</dbReference>
<dbReference type="InterPro" id="IPR007887">
    <property type="entry name" value="MecA_N"/>
</dbReference>
<feature type="domain" description="Penicillin-binding protein dimerisation" evidence="6">
    <location>
        <begin position="158"/>
        <end position="310"/>
    </location>
</feature>
<dbReference type="InterPro" id="IPR050515">
    <property type="entry name" value="Beta-lactam/transpept"/>
</dbReference>
<dbReference type="AlphaFoldDB" id="A0A0B5AQK2"/>
<dbReference type="GO" id="GO:0071555">
    <property type="term" value="P:cell wall organization"/>
    <property type="evidence" value="ECO:0007669"/>
    <property type="project" value="TreeGrafter"/>
</dbReference>
<dbReference type="Gene3D" id="3.90.1310.10">
    <property type="entry name" value="Penicillin-binding protein 2a (Domain 2)"/>
    <property type="match status" value="1"/>
</dbReference>
<dbReference type="PROSITE" id="PS51257">
    <property type="entry name" value="PROKAR_LIPOPROTEIN"/>
    <property type="match status" value="1"/>
</dbReference>
<dbReference type="KEGG" id="jeo:JMA_10220"/>
<evidence type="ECO:0000313" key="8">
    <source>
        <dbReference type="EMBL" id="AJD90339.1"/>
    </source>
</evidence>
<evidence type="ECO:0000259" key="7">
    <source>
        <dbReference type="Pfam" id="PF05223"/>
    </source>
</evidence>
<dbReference type="GO" id="GO:0071972">
    <property type="term" value="F:peptidoglycan L,D-transpeptidase activity"/>
    <property type="evidence" value="ECO:0007669"/>
    <property type="project" value="TreeGrafter"/>
</dbReference>
<dbReference type="EMBL" id="CP009416">
    <property type="protein sequence ID" value="AJD90339.1"/>
    <property type="molecule type" value="Genomic_DNA"/>
</dbReference>
<dbReference type="InterPro" id="IPR005311">
    <property type="entry name" value="PBP_dimer"/>
</dbReference>
<dbReference type="Gene3D" id="3.30.1390.30">
    <property type="entry name" value="Penicillin-binding protein 2a, domain 3"/>
    <property type="match status" value="1"/>
</dbReference>
<feature type="domain" description="Penicillin-binding protein transpeptidase" evidence="5">
    <location>
        <begin position="353"/>
        <end position="656"/>
    </location>
</feature>
<evidence type="ECO:0008006" key="10">
    <source>
        <dbReference type="Google" id="ProtNLM"/>
    </source>
</evidence>
<dbReference type="OrthoDB" id="9766847at2"/>
<evidence type="ECO:0000256" key="3">
    <source>
        <dbReference type="ARBA" id="ARBA00023136"/>
    </source>
</evidence>
<dbReference type="HOGENOM" id="CLU_009289_5_2_9"/>
<evidence type="ECO:0000256" key="4">
    <source>
        <dbReference type="SAM" id="SignalP"/>
    </source>
</evidence>
<dbReference type="InterPro" id="IPR001460">
    <property type="entry name" value="PCN-bd_Tpept"/>
</dbReference>
<dbReference type="Pfam" id="PF03717">
    <property type="entry name" value="PBP_dimer"/>
    <property type="match status" value="1"/>
</dbReference>
<evidence type="ECO:0000256" key="1">
    <source>
        <dbReference type="ARBA" id="ARBA00004370"/>
    </source>
</evidence>
<dbReference type="Proteomes" id="UP000031449">
    <property type="component" value="Chromosome"/>
</dbReference>
<protein>
    <recommendedName>
        <fullName evidence="10">Serine-type D-Ala-D-Ala carboxypeptidase</fullName>
    </recommendedName>
</protein>
<dbReference type="SUPFAM" id="SSF54427">
    <property type="entry name" value="NTF2-like"/>
    <property type="match status" value="1"/>
</dbReference>
<dbReference type="GO" id="GO:0008658">
    <property type="term" value="F:penicillin binding"/>
    <property type="evidence" value="ECO:0007669"/>
    <property type="project" value="InterPro"/>
</dbReference>
<dbReference type="SUPFAM" id="SSF56601">
    <property type="entry name" value="beta-lactamase/transpeptidase-like"/>
    <property type="match status" value="1"/>
</dbReference>
<keyword evidence="3" id="KW-0472">Membrane</keyword>
<accession>A0A0B5AQK2</accession>
<evidence type="ECO:0000256" key="2">
    <source>
        <dbReference type="ARBA" id="ARBA00007171"/>
    </source>
</evidence>
<evidence type="ECO:0000259" key="5">
    <source>
        <dbReference type="Pfam" id="PF00905"/>
    </source>
</evidence>
<dbReference type="Gene3D" id="3.40.710.10">
    <property type="entry name" value="DD-peptidase/beta-lactamase superfamily"/>
    <property type="match status" value="1"/>
</dbReference>
<dbReference type="GO" id="GO:0005886">
    <property type="term" value="C:plasma membrane"/>
    <property type="evidence" value="ECO:0007669"/>
    <property type="project" value="TreeGrafter"/>
</dbReference>
<dbReference type="STRING" id="1508404.JMA_10220"/>
<feature type="domain" description="NTF2-like N-terminal transpeptidase" evidence="7">
    <location>
        <begin position="26"/>
        <end position="149"/>
    </location>
</feature>
<feature type="chain" id="PRO_5039132636" description="Serine-type D-Ala-D-Ala carboxypeptidase" evidence="4">
    <location>
        <begin position="21"/>
        <end position="662"/>
    </location>
</feature>
<reference evidence="8 9" key="1">
    <citation type="submission" date="2014-08" db="EMBL/GenBank/DDBJ databases">
        <title>Complete genome of a marine bacteria Jeotgalibacillus malaysiensis.</title>
        <authorList>
            <person name="Yaakop A.S."/>
            <person name="Chan K.-G."/>
            <person name="Goh K.M."/>
        </authorList>
    </citation>
    <scope>NUCLEOTIDE SEQUENCE [LARGE SCALE GENOMIC DNA]</scope>
    <source>
        <strain evidence="8 9">D5</strain>
    </source>
</reference>
<dbReference type="InterPro" id="IPR032710">
    <property type="entry name" value="NTF2-like_dom_sf"/>
</dbReference>
<proteinExistence type="inferred from homology"/>
<dbReference type="Pfam" id="PF05223">
    <property type="entry name" value="MecA_N"/>
    <property type="match status" value="1"/>
</dbReference>
<comment type="subcellular location">
    <subcellularLocation>
        <location evidence="1">Membrane</location>
    </subcellularLocation>
</comment>
<dbReference type="PANTHER" id="PTHR30627:SF25">
    <property type="entry name" value="PENICILLIN-BINDING PROTEIN 3"/>
    <property type="match status" value="1"/>
</dbReference>
<organism evidence="8 9">
    <name type="scientific">Jeotgalibacillus malaysiensis</name>
    <dbReference type="NCBI Taxonomy" id="1508404"/>
    <lineage>
        <taxon>Bacteria</taxon>
        <taxon>Bacillati</taxon>
        <taxon>Bacillota</taxon>
        <taxon>Bacilli</taxon>
        <taxon>Bacillales</taxon>
        <taxon>Caryophanaceae</taxon>
        <taxon>Jeotgalibacillus</taxon>
    </lineage>
</organism>
<dbReference type="BioCyc" id="JESP1508404:G14D9-10254-MONOMER"/>
<evidence type="ECO:0000313" key="9">
    <source>
        <dbReference type="Proteomes" id="UP000031449"/>
    </source>
</evidence>